<dbReference type="Proteomes" id="UP000286288">
    <property type="component" value="Unassembled WGS sequence"/>
</dbReference>
<evidence type="ECO:0000313" key="1">
    <source>
        <dbReference type="EMBL" id="RHK02534.1"/>
    </source>
</evidence>
<dbReference type="EMBL" id="QRMZ01000045">
    <property type="protein sequence ID" value="RHK02534.1"/>
    <property type="molecule type" value="Genomic_DNA"/>
</dbReference>
<proteinExistence type="predicted"/>
<evidence type="ECO:0000313" key="2">
    <source>
        <dbReference type="Proteomes" id="UP000286288"/>
    </source>
</evidence>
<protein>
    <submittedName>
        <fullName evidence="1">Uncharacterized protein</fullName>
    </submittedName>
</protein>
<gene>
    <name evidence="1" type="ORF">DW084_17920</name>
</gene>
<comment type="caution">
    <text evidence="1">The sequence shown here is derived from an EMBL/GenBank/DDBJ whole genome shotgun (WGS) entry which is preliminary data.</text>
</comment>
<reference evidence="1 2" key="1">
    <citation type="submission" date="2018-08" db="EMBL/GenBank/DDBJ databases">
        <title>A genome reference for cultivated species of the human gut microbiota.</title>
        <authorList>
            <person name="Zou Y."/>
            <person name="Xue W."/>
            <person name="Luo G."/>
        </authorList>
    </citation>
    <scope>NUCLEOTIDE SEQUENCE [LARGE SCALE GENOMIC DNA]</scope>
    <source>
        <strain evidence="1 2">AF48-16</strain>
    </source>
</reference>
<dbReference type="AlphaFoldDB" id="A0A415EKQ9"/>
<name>A0A415EKQ9_ENTCA</name>
<sequence length="88" mass="10589">MNTITFVSLYSRREKKRLHLFLYTQEERKTMMFVFFLSSTPFFTYENKKTKIIQAFFTILSKITLTDEKNGLEKLPERSVKKGMKISY</sequence>
<accession>A0A415EKQ9</accession>
<organism evidence="1 2">
    <name type="scientific">Enterococcus casseliflavus</name>
    <name type="common">Enterococcus flavescens</name>
    <dbReference type="NCBI Taxonomy" id="37734"/>
    <lineage>
        <taxon>Bacteria</taxon>
        <taxon>Bacillati</taxon>
        <taxon>Bacillota</taxon>
        <taxon>Bacilli</taxon>
        <taxon>Lactobacillales</taxon>
        <taxon>Enterococcaceae</taxon>
        <taxon>Enterococcus</taxon>
    </lineage>
</organism>